<keyword evidence="1" id="KW-0732">Signal</keyword>
<reference evidence="2 3" key="1">
    <citation type="submission" date="2017-04" db="EMBL/GenBank/DDBJ databases">
        <title>Whole genome sequence of Bdellovibrio bacteriovorus strain SSB218315.</title>
        <authorList>
            <person name="Oyedara O."/>
            <person name="Rodriguez-Perez M.A."/>
        </authorList>
    </citation>
    <scope>NUCLEOTIDE SEQUENCE [LARGE SCALE GENOMIC DNA]</scope>
    <source>
        <strain evidence="2 3">SSB218315</strain>
    </source>
</reference>
<evidence type="ECO:0000256" key="1">
    <source>
        <dbReference type="SAM" id="SignalP"/>
    </source>
</evidence>
<dbReference type="RefSeq" id="WP_088565914.1">
    <property type="nucleotide sequence ID" value="NZ_CP020946.1"/>
</dbReference>
<dbReference type="Proteomes" id="UP000197003">
    <property type="component" value="Chromosome"/>
</dbReference>
<organism evidence="2 3">
    <name type="scientific">Bdellovibrio bacteriovorus</name>
    <dbReference type="NCBI Taxonomy" id="959"/>
    <lineage>
        <taxon>Bacteria</taxon>
        <taxon>Pseudomonadati</taxon>
        <taxon>Bdellovibrionota</taxon>
        <taxon>Bdellovibrionia</taxon>
        <taxon>Bdellovibrionales</taxon>
        <taxon>Pseudobdellovibrionaceae</taxon>
        <taxon>Bdellovibrio</taxon>
    </lineage>
</organism>
<dbReference type="OrthoDB" id="5290482at2"/>
<protein>
    <submittedName>
        <fullName evidence="2">Uncharacterized protein</fullName>
    </submittedName>
</protein>
<evidence type="ECO:0000313" key="3">
    <source>
        <dbReference type="Proteomes" id="UP000197003"/>
    </source>
</evidence>
<dbReference type="AlphaFoldDB" id="A0A1Z3NAI5"/>
<feature type="chain" id="PRO_5013300695" evidence="1">
    <location>
        <begin position="21"/>
        <end position="246"/>
    </location>
</feature>
<accession>A0A1Z3NAI5</accession>
<dbReference type="EMBL" id="CP020946">
    <property type="protein sequence ID" value="ASD64445.1"/>
    <property type="molecule type" value="Genomic_DNA"/>
</dbReference>
<sequence>MIRSIIAAALTLGMASSAFATDKAYFEIKRVIVRDVTAQYPQMETYAKGANGLSQDCNSQRPLRVKFTGEPAIANDVNPLNAIELIVDQIINIGKKIFAVINAGKSVVNVKLDTANALPAGLTCWSDLAGWNIPQSKVYNVTYENGFGMSVVDFSYRVTYTAGGSADGVGKYITNATFMPANLSVAWGFNFDANAVIPSVFNTGSKRDPVAGMQMNMEWKVTSPMAHEQATESYFVSGENKLIELE</sequence>
<name>A0A1Z3NAI5_BDEBC</name>
<gene>
    <name evidence="2" type="ORF">B9G79_13145</name>
</gene>
<evidence type="ECO:0000313" key="2">
    <source>
        <dbReference type="EMBL" id="ASD64445.1"/>
    </source>
</evidence>
<proteinExistence type="predicted"/>
<feature type="signal peptide" evidence="1">
    <location>
        <begin position="1"/>
        <end position="20"/>
    </location>
</feature>